<organism evidence="2 3">
    <name type="scientific">Clostridium boliviensis</name>
    <dbReference type="NCBI Taxonomy" id="318465"/>
    <lineage>
        <taxon>Bacteria</taxon>
        <taxon>Bacillati</taxon>
        <taxon>Bacillota</taxon>
        <taxon>Clostridia</taxon>
        <taxon>Eubacteriales</taxon>
        <taxon>Clostridiaceae</taxon>
        <taxon>Clostridium</taxon>
    </lineage>
</organism>
<evidence type="ECO:0000313" key="3">
    <source>
        <dbReference type="Proteomes" id="UP001276854"/>
    </source>
</evidence>
<dbReference type="RefSeq" id="WP_318062439.1">
    <property type="nucleotide sequence ID" value="NZ_JAWONS010000026.1"/>
</dbReference>
<sequence>MDKKIRKRVFIIASVITFFLILIYREKINYKDNNDINPIRSESTIVLNDYSGVTMTAKRVADTKIAVNINNSADESVTFGEDYILEVKEGNKWYSLPAKDDIMFTSIGYELKKGSDFPWSTDYEILYGILPAGQYRIIKGFSIELQQETPKKYFISAEFSI</sequence>
<keyword evidence="3" id="KW-1185">Reference proteome</keyword>
<name>A0ABU4GGM7_9CLOT</name>
<protein>
    <submittedName>
        <fullName evidence="2">Immunoglobulin-like domain-containing protein</fullName>
    </submittedName>
</protein>
<comment type="caution">
    <text evidence="2">The sequence shown here is derived from an EMBL/GenBank/DDBJ whole genome shotgun (WGS) entry which is preliminary data.</text>
</comment>
<dbReference type="Pfam" id="PF20251">
    <property type="entry name" value="Big_14"/>
    <property type="match status" value="1"/>
</dbReference>
<proteinExistence type="predicted"/>
<feature type="domain" description="Bacterial Ig-like" evidence="1">
    <location>
        <begin position="58"/>
        <end position="148"/>
    </location>
</feature>
<dbReference type="Proteomes" id="UP001276854">
    <property type="component" value="Unassembled WGS sequence"/>
</dbReference>
<evidence type="ECO:0000313" key="2">
    <source>
        <dbReference type="EMBL" id="MDW2796162.1"/>
    </source>
</evidence>
<dbReference type="EMBL" id="JAWONS010000026">
    <property type="protein sequence ID" value="MDW2796162.1"/>
    <property type="molecule type" value="Genomic_DNA"/>
</dbReference>
<gene>
    <name evidence="2" type="ORF">RZO55_00985</name>
</gene>
<evidence type="ECO:0000259" key="1">
    <source>
        <dbReference type="Pfam" id="PF20251"/>
    </source>
</evidence>
<accession>A0ABU4GGM7</accession>
<dbReference type="InterPro" id="IPR046878">
    <property type="entry name" value="Big_14"/>
</dbReference>
<reference evidence="2 3" key="1">
    <citation type="submission" date="2023-10" db="EMBL/GenBank/DDBJ databases">
        <title>A novel Glycoside Hydrolase 43-Like Enzyme from Clostrdium boliviensis is an Endo-xylanase, and a Candidate for Xylooligosaccharides Production from Different Xylan Substrates.</title>
        <authorList>
            <person name="Alvarez M.T."/>
            <person name="Rocabado-Villegas L.R."/>
            <person name="Salas-Veizaga D.M."/>
            <person name="Linares-Pasten J.A."/>
            <person name="Gudmundsdottir E.E."/>
            <person name="Hreggvidsson G.O."/>
            <person name="Adlercreutz P."/>
            <person name="Nordberg Karlsson E."/>
        </authorList>
    </citation>
    <scope>NUCLEOTIDE SEQUENCE [LARGE SCALE GENOMIC DNA]</scope>
    <source>
        <strain evidence="2 3">E-1</strain>
    </source>
</reference>